<dbReference type="EMBL" id="JACHHK010000009">
    <property type="protein sequence ID" value="MBB5183876.1"/>
    <property type="molecule type" value="Genomic_DNA"/>
</dbReference>
<accession>A0A7W8CYG2</accession>
<reference evidence="4 5" key="1">
    <citation type="submission" date="2020-08" db="EMBL/GenBank/DDBJ databases">
        <title>Genomic Encyclopedia of Type Strains, Phase IV (KMG-IV): sequencing the most valuable type-strain genomes for metagenomic binning, comparative biology and taxonomic classification.</title>
        <authorList>
            <person name="Goeker M."/>
        </authorList>
    </citation>
    <scope>NUCLEOTIDE SEQUENCE [LARGE SCALE GENOMIC DNA]</scope>
    <source>
        <strain evidence="4 5">DSM 25799</strain>
    </source>
</reference>
<dbReference type="InterPro" id="IPR050109">
    <property type="entry name" value="HTH-type_TetR-like_transc_reg"/>
</dbReference>
<keyword evidence="5" id="KW-1185">Reference proteome</keyword>
<dbReference type="PANTHER" id="PTHR30328:SF54">
    <property type="entry name" value="HTH-TYPE TRANSCRIPTIONAL REPRESSOR SCO4008"/>
    <property type="match status" value="1"/>
</dbReference>
<name>A0A7W8CYG2_9FIRM</name>
<dbReference type="Pfam" id="PF00440">
    <property type="entry name" value="TetR_N"/>
    <property type="match status" value="1"/>
</dbReference>
<dbReference type="PROSITE" id="PS50977">
    <property type="entry name" value="HTH_TETR_2"/>
    <property type="match status" value="1"/>
</dbReference>
<dbReference type="GO" id="GO:0006355">
    <property type="term" value="P:regulation of DNA-templated transcription"/>
    <property type="evidence" value="ECO:0007669"/>
    <property type="project" value="UniProtKB-ARBA"/>
</dbReference>
<dbReference type="SUPFAM" id="SSF46689">
    <property type="entry name" value="Homeodomain-like"/>
    <property type="match status" value="1"/>
</dbReference>
<dbReference type="GO" id="GO:0003677">
    <property type="term" value="F:DNA binding"/>
    <property type="evidence" value="ECO:0007669"/>
    <property type="project" value="UniProtKB-UniRule"/>
</dbReference>
<dbReference type="PANTHER" id="PTHR30328">
    <property type="entry name" value="TRANSCRIPTIONAL REPRESSOR"/>
    <property type="match status" value="1"/>
</dbReference>
<evidence type="ECO:0000256" key="1">
    <source>
        <dbReference type="ARBA" id="ARBA00023125"/>
    </source>
</evidence>
<dbReference type="InterPro" id="IPR001647">
    <property type="entry name" value="HTH_TetR"/>
</dbReference>
<keyword evidence="1 2" id="KW-0238">DNA-binding</keyword>
<protein>
    <submittedName>
        <fullName evidence="4">AcrR family transcriptional regulator</fullName>
    </submittedName>
</protein>
<sequence length="206" mass="23589">MISTMKQAERTKETKNKILRAAITEFGRVGYQSGALNAVCRSGINKGLIYHHFGNKKQLYLACLQASCEQMMHCLAQDPPADIQQYLDVRLYFIRTYPEESRIFFEALLDPPADCRKEVEELLKPFHQYNEQMTARILQSVTLRAGVSAASAETYLSMMQEMFNSYFTSGKFHDVSWSERLAAHEQAIHQIADYILYGIAEGERKS</sequence>
<dbReference type="InterPro" id="IPR009057">
    <property type="entry name" value="Homeodomain-like_sf"/>
</dbReference>
<evidence type="ECO:0000259" key="3">
    <source>
        <dbReference type="PROSITE" id="PS50977"/>
    </source>
</evidence>
<dbReference type="AlphaFoldDB" id="A0A7W8CYG2"/>
<feature type="domain" description="HTH tetR-type" evidence="3">
    <location>
        <begin position="12"/>
        <end position="71"/>
    </location>
</feature>
<dbReference type="InterPro" id="IPR036271">
    <property type="entry name" value="Tet_transcr_reg_TetR-rel_C_sf"/>
</dbReference>
<dbReference type="Proteomes" id="UP000539953">
    <property type="component" value="Unassembled WGS sequence"/>
</dbReference>
<dbReference type="Gene3D" id="1.10.357.10">
    <property type="entry name" value="Tetracycline Repressor, domain 2"/>
    <property type="match status" value="1"/>
</dbReference>
<evidence type="ECO:0000256" key="2">
    <source>
        <dbReference type="PROSITE-ProRule" id="PRU00335"/>
    </source>
</evidence>
<gene>
    <name evidence="4" type="ORF">HNQ47_001923</name>
</gene>
<evidence type="ECO:0000313" key="4">
    <source>
        <dbReference type="EMBL" id="MBB5183876.1"/>
    </source>
</evidence>
<comment type="caution">
    <text evidence="4">The sequence shown here is derived from an EMBL/GenBank/DDBJ whole genome shotgun (WGS) entry which is preliminary data.</text>
</comment>
<dbReference type="SUPFAM" id="SSF48498">
    <property type="entry name" value="Tetracyclin repressor-like, C-terminal domain"/>
    <property type="match status" value="1"/>
</dbReference>
<organism evidence="4 5">
    <name type="scientific">Catenisphaera adipataccumulans</name>
    <dbReference type="NCBI Taxonomy" id="700500"/>
    <lineage>
        <taxon>Bacteria</taxon>
        <taxon>Bacillati</taxon>
        <taxon>Bacillota</taxon>
        <taxon>Erysipelotrichia</taxon>
        <taxon>Erysipelotrichales</taxon>
        <taxon>Erysipelotrichaceae</taxon>
        <taxon>Catenisphaera</taxon>
    </lineage>
</organism>
<feature type="DNA-binding region" description="H-T-H motif" evidence="2">
    <location>
        <begin position="34"/>
        <end position="53"/>
    </location>
</feature>
<dbReference type="PRINTS" id="PR00455">
    <property type="entry name" value="HTHTETR"/>
</dbReference>
<evidence type="ECO:0000313" key="5">
    <source>
        <dbReference type="Proteomes" id="UP000539953"/>
    </source>
</evidence>
<proteinExistence type="predicted"/>